<sequence>MPRLSRLDIRIDVYKLPYILQLIGSSSLLISDLSIHAIYPSSTIANHKVDTEAAQAMDSFCHGRGFCTLEIPNCVVGPKFFDAVLTHKSRCLQTLRMSVTLRSTYLSSIQQPTAPLTRLTFTNVHIENEFSQIGLQSKHFPYLRELCINSITTPLPDITVVHTQRLFNSMFASPWPRLEKVQLPYMTDEVAAMVARNCPNLEFLDICSKYTHINLSHHLVDLTNQNQRFLTDRGFLDLVGSLERLKVLIIGNPYETCHHVVTGAVTQRPVIDRWVCKKLGHLEIVDWDVVPTDIDSVKSVFPRLFISTTFISNLAQNIAAPSNDGGEVSEAAGWMSQLLSRSWGLFEGVGRRVGRRIMHLLW</sequence>
<evidence type="ECO:0000313" key="1">
    <source>
        <dbReference type="EMBL" id="KAJ1679403.1"/>
    </source>
</evidence>
<protein>
    <submittedName>
        <fullName evidence="1">Uncharacterized protein</fullName>
    </submittedName>
</protein>
<comment type="caution">
    <text evidence="1">The sequence shown here is derived from an EMBL/GenBank/DDBJ whole genome shotgun (WGS) entry which is preliminary data.</text>
</comment>
<accession>A0ACC1HWC5</accession>
<dbReference type="EMBL" id="JAMZIH010000404">
    <property type="protein sequence ID" value="KAJ1679403.1"/>
    <property type="molecule type" value="Genomic_DNA"/>
</dbReference>
<proteinExistence type="predicted"/>
<name>A0ACC1HWC5_9FUNG</name>
<keyword evidence="2" id="KW-1185">Reference proteome</keyword>
<reference evidence="1" key="1">
    <citation type="submission" date="2022-06" db="EMBL/GenBank/DDBJ databases">
        <title>Phylogenomic reconstructions and comparative analyses of Kickxellomycotina fungi.</title>
        <authorList>
            <person name="Reynolds N.K."/>
            <person name="Stajich J.E."/>
            <person name="Barry K."/>
            <person name="Grigoriev I.V."/>
            <person name="Crous P."/>
            <person name="Smith M.E."/>
        </authorList>
    </citation>
    <scope>NUCLEOTIDE SEQUENCE</scope>
    <source>
        <strain evidence="1">RSA 2271</strain>
    </source>
</reference>
<evidence type="ECO:0000313" key="2">
    <source>
        <dbReference type="Proteomes" id="UP001145114"/>
    </source>
</evidence>
<gene>
    <name evidence="1" type="ORF">EV182_002126</name>
</gene>
<dbReference type="Proteomes" id="UP001145114">
    <property type="component" value="Unassembled WGS sequence"/>
</dbReference>
<organism evidence="1 2">
    <name type="scientific">Spiromyces aspiralis</name>
    <dbReference type="NCBI Taxonomy" id="68401"/>
    <lineage>
        <taxon>Eukaryota</taxon>
        <taxon>Fungi</taxon>
        <taxon>Fungi incertae sedis</taxon>
        <taxon>Zoopagomycota</taxon>
        <taxon>Kickxellomycotina</taxon>
        <taxon>Kickxellomycetes</taxon>
        <taxon>Kickxellales</taxon>
        <taxon>Kickxellaceae</taxon>
        <taxon>Spiromyces</taxon>
    </lineage>
</organism>